<dbReference type="PANTHER" id="PTHR34075">
    <property type="entry name" value="BLR3430 PROTEIN"/>
    <property type="match status" value="1"/>
</dbReference>
<dbReference type="Proteomes" id="UP000192418">
    <property type="component" value="Unassembled WGS sequence"/>
</dbReference>
<dbReference type="Pfam" id="PF01796">
    <property type="entry name" value="OB_ChsH2_C"/>
    <property type="match status" value="1"/>
</dbReference>
<name>A0A1W2CWN0_9BACT</name>
<dbReference type="PANTHER" id="PTHR34075:SF5">
    <property type="entry name" value="BLR3430 PROTEIN"/>
    <property type="match status" value="1"/>
</dbReference>
<evidence type="ECO:0000313" key="2">
    <source>
        <dbReference type="EMBL" id="SMC89637.1"/>
    </source>
</evidence>
<dbReference type="InterPro" id="IPR012340">
    <property type="entry name" value="NA-bd_OB-fold"/>
</dbReference>
<dbReference type="InterPro" id="IPR052513">
    <property type="entry name" value="Thioester_dehydratase-like"/>
</dbReference>
<keyword evidence="3" id="KW-1185">Reference proteome</keyword>
<proteinExistence type="predicted"/>
<organism evidence="2 3">
    <name type="scientific">Desulfocicer vacuolatum DSM 3385</name>
    <dbReference type="NCBI Taxonomy" id="1121400"/>
    <lineage>
        <taxon>Bacteria</taxon>
        <taxon>Pseudomonadati</taxon>
        <taxon>Thermodesulfobacteriota</taxon>
        <taxon>Desulfobacteria</taxon>
        <taxon>Desulfobacterales</taxon>
        <taxon>Desulfobacteraceae</taxon>
        <taxon>Desulfocicer</taxon>
    </lineage>
</organism>
<gene>
    <name evidence="2" type="ORF">SAMN02746065_11420</name>
</gene>
<reference evidence="2 3" key="1">
    <citation type="submission" date="2017-04" db="EMBL/GenBank/DDBJ databases">
        <authorList>
            <person name="Afonso C.L."/>
            <person name="Miller P.J."/>
            <person name="Scott M.A."/>
            <person name="Spackman E."/>
            <person name="Goraichik I."/>
            <person name="Dimitrov K.M."/>
            <person name="Suarez D.L."/>
            <person name="Swayne D.E."/>
        </authorList>
    </citation>
    <scope>NUCLEOTIDE SEQUENCE [LARGE SCALE GENOMIC DNA]</scope>
    <source>
        <strain evidence="2 3">DSM 3385</strain>
    </source>
</reference>
<dbReference type="EMBL" id="FWXY01000014">
    <property type="protein sequence ID" value="SMC89637.1"/>
    <property type="molecule type" value="Genomic_DNA"/>
</dbReference>
<protein>
    <submittedName>
        <fullName evidence="2">Uncharacterized OB-fold protein, contains Zn-ribbon domain</fullName>
    </submittedName>
</protein>
<dbReference type="STRING" id="1121400.SAMN02746065_11420"/>
<feature type="domain" description="ChsH2 C-terminal OB-fold" evidence="1">
    <location>
        <begin position="52"/>
        <end position="109"/>
    </location>
</feature>
<evidence type="ECO:0000259" key="1">
    <source>
        <dbReference type="Pfam" id="PF01796"/>
    </source>
</evidence>
<dbReference type="OrthoDB" id="5514845at2"/>
<dbReference type="RefSeq" id="WP_084069900.1">
    <property type="nucleotide sequence ID" value="NZ_FWXY01000014.1"/>
</dbReference>
<accession>A0A1W2CWN0</accession>
<dbReference type="SUPFAM" id="SSF50249">
    <property type="entry name" value="Nucleic acid-binding proteins"/>
    <property type="match status" value="1"/>
</dbReference>
<sequence length="138" mass="14990">MRNEVIFHSEALEKEGNTLVQMGFRCDACGKTSYPVYELCPFCSSGEGSKTPLSNTGTLFSYSVTRVPVGPFKPPIIAGYIDLPEGTRVFGQIRADVKAVKTGMSLKVETGTIWTEKDGTEVIGYYYTPCGKEKGGAE</sequence>
<evidence type="ECO:0000313" key="3">
    <source>
        <dbReference type="Proteomes" id="UP000192418"/>
    </source>
</evidence>
<dbReference type="InterPro" id="IPR002878">
    <property type="entry name" value="ChsH2_C"/>
</dbReference>
<dbReference type="AlphaFoldDB" id="A0A1W2CWN0"/>